<dbReference type="EMBL" id="BQXS01001399">
    <property type="protein sequence ID" value="GKT30575.1"/>
    <property type="molecule type" value="Genomic_DNA"/>
</dbReference>
<sequence>MQCHVSRSFSPFGESINFLSRKVSTLGESSNEGSGRLSPMKETLSLRNDEHFQFQTELKGLVEQYTPAALGIEAAWAVYEPLYTDESNALNVIRKSAVTSELAEADHYRDSLYRGICDTVKGATNHYNSAVKVSANRIEIAIDHYGNINVKSYDEQTAAINSLLSDLKNDYAADVSQLNIGEWLIELQTANTTFETLMKERYAEDSGKTQLSMKDVRRQVDEVYRTITERIGALVIVNGEEAYSGFVNELNQRIEKYNNTLALREGRTIGPVPKACAEWILGLHIHDFLWAGIPDERLLPFPLKH</sequence>
<keyword evidence="2" id="KW-1185">Reference proteome</keyword>
<evidence type="ECO:0000313" key="2">
    <source>
        <dbReference type="Proteomes" id="UP001057375"/>
    </source>
</evidence>
<accession>A0ABQ5KDG2</accession>
<evidence type="ECO:0000313" key="1">
    <source>
        <dbReference type="EMBL" id="GKT30575.1"/>
    </source>
</evidence>
<name>A0ABQ5KDG2_9EUKA</name>
<proteinExistence type="predicted"/>
<dbReference type="Pfam" id="PF19775">
    <property type="entry name" value="DUF6261"/>
    <property type="match status" value="1"/>
</dbReference>
<reference evidence="1" key="1">
    <citation type="submission" date="2022-03" db="EMBL/GenBank/DDBJ databases">
        <title>Draft genome sequence of Aduncisulcus paluster, a free-living microaerophilic Fornicata.</title>
        <authorList>
            <person name="Yuyama I."/>
            <person name="Kume K."/>
            <person name="Tamura T."/>
            <person name="Inagaki Y."/>
            <person name="Hashimoto T."/>
        </authorList>
    </citation>
    <scope>NUCLEOTIDE SEQUENCE</scope>
    <source>
        <strain evidence="1">NY0171</strain>
    </source>
</reference>
<organism evidence="1 2">
    <name type="scientific">Aduncisulcus paluster</name>
    <dbReference type="NCBI Taxonomy" id="2918883"/>
    <lineage>
        <taxon>Eukaryota</taxon>
        <taxon>Metamonada</taxon>
        <taxon>Carpediemonas-like organisms</taxon>
        <taxon>Aduncisulcus</taxon>
    </lineage>
</organism>
<dbReference type="InterPro" id="IPR046228">
    <property type="entry name" value="DUF6261"/>
</dbReference>
<gene>
    <name evidence="1" type="ORF">ADUPG1_001572</name>
</gene>
<comment type="caution">
    <text evidence="1">The sequence shown here is derived from an EMBL/GenBank/DDBJ whole genome shotgun (WGS) entry which is preliminary data.</text>
</comment>
<dbReference type="Proteomes" id="UP001057375">
    <property type="component" value="Unassembled WGS sequence"/>
</dbReference>
<protein>
    <submittedName>
        <fullName evidence="1">Uncharacterized protein</fullName>
    </submittedName>
</protein>